<comment type="subcellular location">
    <subcellularLocation>
        <location evidence="1">Membrane</location>
        <topology evidence="1">Multi-pass membrane protein</topology>
    </subcellularLocation>
</comment>
<dbReference type="GO" id="GO:0005886">
    <property type="term" value="C:plasma membrane"/>
    <property type="evidence" value="ECO:0007669"/>
    <property type="project" value="TreeGrafter"/>
</dbReference>
<dbReference type="GeneID" id="31002748"/>
<feature type="transmembrane region" description="Helical" evidence="10">
    <location>
        <begin position="412"/>
        <end position="431"/>
    </location>
</feature>
<dbReference type="PIRSF" id="PIRSF002744">
    <property type="entry name" value="Pur-cyt_permease"/>
    <property type="match status" value="1"/>
</dbReference>
<evidence type="ECO:0000256" key="1">
    <source>
        <dbReference type="ARBA" id="ARBA00004141"/>
    </source>
</evidence>
<dbReference type="GO" id="GO:0022857">
    <property type="term" value="F:transmembrane transporter activity"/>
    <property type="evidence" value="ECO:0007669"/>
    <property type="project" value="InterPro"/>
</dbReference>
<name>A0A225AKQ3_TALAT</name>
<feature type="transmembrane region" description="Helical" evidence="10">
    <location>
        <begin position="488"/>
        <end position="508"/>
    </location>
</feature>
<dbReference type="Gene3D" id="1.10.4160.10">
    <property type="entry name" value="Hydantoin permease"/>
    <property type="match status" value="1"/>
</dbReference>
<feature type="transmembrane region" description="Helical" evidence="10">
    <location>
        <begin position="211"/>
        <end position="229"/>
    </location>
</feature>
<keyword evidence="3 8" id="KW-0813">Transport</keyword>
<feature type="region of interest" description="Disordered" evidence="9">
    <location>
        <begin position="1"/>
        <end position="22"/>
    </location>
</feature>
<comment type="similarity">
    <text evidence="2 8">Belongs to the purine-cytosine permease (2.A.39) family.</text>
</comment>
<feature type="transmembrane region" description="Helical" evidence="10">
    <location>
        <begin position="381"/>
        <end position="400"/>
    </location>
</feature>
<sequence>MAFQDSQPDSSHGSAGDAEKQAHTGTFFASDGEERFDQGDSLYARLQRLAGKFNIEQRGIERVPESERHDTSYANISTMWLAANMVVSAFAVGVLANELFYLGFVDAILVIIFFNLLGVLSVCFFSSLGPKFGLRQMVMTRFWFGWYGTKFIACINVLTCLGWATVDCIVGAQLFNAVNSNVPGYAGVLIIALLTFIITCMGYKVVHMYEYWSWIPTTIIFFIVLGTFAHSGDFVNIPMGTGTSELGDVLSFGATVYAFATGWTSYAADYTVYQPSNRPQRKTFFATWIGLIPALMFTEMLGAAVYTAASANDGVNKYAAGYAASGNGGLLAAALEPLGGFGKFCIVILALSIIANNCPNVYSVSLTLMVLGRWTQRIPRFIWVALVTAVSIGVAIPGYSHFDVYLNDFLDIIAYWLAIYTGVGVTEHFLFRRGISGYQPEDYDKPSKLPVGIAAFVAFCFGVAGMVTGMSETWWVGPIALHAGEAPYGGDVGFELSFIFAAVVYAAVRPFELKYFGR</sequence>
<dbReference type="FunFam" id="1.10.4160.10:FF:000002">
    <property type="entry name" value="Purine-cytosine permease fcyB"/>
    <property type="match status" value="1"/>
</dbReference>
<feature type="transmembrane region" description="Helical" evidence="10">
    <location>
        <begin position="184"/>
        <end position="204"/>
    </location>
</feature>
<feature type="transmembrane region" description="Helical" evidence="10">
    <location>
        <begin position="142"/>
        <end position="164"/>
    </location>
</feature>
<evidence type="ECO:0000256" key="5">
    <source>
        <dbReference type="ARBA" id="ARBA00022692"/>
    </source>
</evidence>
<dbReference type="InterPro" id="IPR026030">
    <property type="entry name" value="Pur-cyt_permease_Fcy2/21/22"/>
</dbReference>
<evidence type="ECO:0000256" key="9">
    <source>
        <dbReference type="SAM" id="MobiDB-lite"/>
    </source>
</evidence>
<keyword evidence="5 10" id="KW-0812">Transmembrane</keyword>
<evidence type="ECO:0000256" key="8">
    <source>
        <dbReference type="PIRNR" id="PIRNR002744"/>
    </source>
</evidence>
<feature type="transmembrane region" description="Helical" evidence="10">
    <location>
        <begin position="78"/>
        <end position="96"/>
    </location>
</feature>
<evidence type="ECO:0000256" key="2">
    <source>
        <dbReference type="ARBA" id="ARBA00008974"/>
    </source>
</evidence>
<dbReference type="AlphaFoldDB" id="A0A225AKQ3"/>
<evidence type="ECO:0000256" key="10">
    <source>
        <dbReference type="SAM" id="Phobius"/>
    </source>
</evidence>
<feature type="compositionally biased region" description="Polar residues" evidence="9">
    <location>
        <begin position="1"/>
        <end position="13"/>
    </location>
</feature>
<dbReference type="EMBL" id="LFMY01000003">
    <property type="protein sequence ID" value="OKL62141.1"/>
    <property type="molecule type" value="Genomic_DNA"/>
</dbReference>
<dbReference type="STRING" id="1441469.A0A225AKQ3"/>
<keyword evidence="7 8" id="KW-0472">Membrane</keyword>
<feature type="transmembrane region" description="Helical" evidence="10">
    <location>
        <begin position="285"/>
        <end position="309"/>
    </location>
</feature>
<keyword evidence="6 10" id="KW-1133">Transmembrane helix</keyword>
<comment type="caution">
    <text evidence="11">The sequence shown here is derived from an EMBL/GenBank/DDBJ whole genome shotgun (WGS) entry which is preliminary data.</text>
</comment>
<accession>A0A225AKQ3</accession>
<feature type="transmembrane region" description="Helical" evidence="10">
    <location>
        <begin position="249"/>
        <end position="273"/>
    </location>
</feature>
<organism evidence="11 12">
    <name type="scientific">Talaromyces atroroseus</name>
    <dbReference type="NCBI Taxonomy" id="1441469"/>
    <lineage>
        <taxon>Eukaryota</taxon>
        <taxon>Fungi</taxon>
        <taxon>Dikarya</taxon>
        <taxon>Ascomycota</taxon>
        <taxon>Pezizomycotina</taxon>
        <taxon>Eurotiomycetes</taxon>
        <taxon>Eurotiomycetidae</taxon>
        <taxon>Eurotiales</taxon>
        <taxon>Trichocomaceae</taxon>
        <taxon>Talaromyces</taxon>
        <taxon>Talaromyces sect. Trachyspermi</taxon>
    </lineage>
</organism>
<dbReference type="InterPro" id="IPR001248">
    <property type="entry name" value="Pur-cyt_permease"/>
</dbReference>
<dbReference type="OrthoDB" id="2116389at2759"/>
<evidence type="ECO:0000256" key="7">
    <source>
        <dbReference type="ARBA" id="ARBA00023136"/>
    </source>
</evidence>
<keyword evidence="4" id="KW-0597">Phosphoprotein</keyword>
<evidence type="ECO:0000256" key="6">
    <source>
        <dbReference type="ARBA" id="ARBA00022989"/>
    </source>
</evidence>
<dbReference type="PANTHER" id="PTHR31806">
    <property type="entry name" value="PURINE-CYTOSINE PERMEASE FCY2-RELATED"/>
    <property type="match status" value="1"/>
</dbReference>
<dbReference type="GO" id="GO:0000329">
    <property type="term" value="C:fungal-type vacuole membrane"/>
    <property type="evidence" value="ECO:0007669"/>
    <property type="project" value="TreeGrafter"/>
</dbReference>
<dbReference type="RefSeq" id="XP_020122262.1">
    <property type="nucleotide sequence ID" value="XM_020265096.1"/>
</dbReference>
<evidence type="ECO:0000313" key="12">
    <source>
        <dbReference type="Proteomes" id="UP000214365"/>
    </source>
</evidence>
<dbReference type="GO" id="GO:0015851">
    <property type="term" value="P:nucleobase transport"/>
    <property type="evidence" value="ECO:0007669"/>
    <property type="project" value="UniProtKB-ARBA"/>
</dbReference>
<feature type="transmembrane region" description="Helical" evidence="10">
    <location>
        <begin position="346"/>
        <end position="369"/>
    </location>
</feature>
<evidence type="ECO:0000313" key="11">
    <source>
        <dbReference type="EMBL" id="OKL62141.1"/>
    </source>
</evidence>
<dbReference type="PANTHER" id="PTHR31806:SF1">
    <property type="entry name" value="PURINE-CYTOSINE PERMEASE FCY2-RELATED"/>
    <property type="match status" value="1"/>
</dbReference>
<dbReference type="Proteomes" id="UP000214365">
    <property type="component" value="Unassembled WGS sequence"/>
</dbReference>
<gene>
    <name evidence="11" type="ORF">UA08_02993</name>
</gene>
<keyword evidence="12" id="KW-1185">Reference proteome</keyword>
<dbReference type="Pfam" id="PF02133">
    <property type="entry name" value="Transp_cyt_pur"/>
    <property type="match status" value="1"/>
</dbReference>
<feature type="transmembrane region" description="Helical" evidence="10">
    <location>
        <begin position="108"/>
        <end position="130"/>
    </location>
</feature>
<feature type="transmembrane region" description="Helical" evidence="10">
    <location>
        <begin position="451"/>
        <end position="468"/>
    </location>
</feature>
<evidence type="ECO:0000256" key="4">
    <source>
        <dbReference type="ARBA" id="ARBA00022553"/>
    </source>
</evidence>
<proteinExistence type="inferred from homology"/>
<protein>
    <submittedName>
        <fullName evidence="11">Purine-cytosine permease fcyB</fullName>
    </submittedName>
</protein>
<reference evidence="11 12" key="1">
    <citation type="submission" date="2015-06" db="EMBL/GenBank/DDBJ databases">
        <title>Talaromyces atroroseus IBT 11181 draft genome.</title>
        <authorList>
            <person name="Rasmussen K.B."/>
            <person name="Rasmussen S."/>
            <person name="Petersen B."/>
            <person name="Sicheritz-Ponten T."/>
            <person name="Mortensen U.H."/>
            <person name="Thrane U."/>
        </authorList>
    </citation>
    <scope>NUCLEOTIDE SEQUENCE [LARGE SCALE GENOMIC DNA]</scope>
    <source>
        <strain evidence="11 12">IBT 11181</strain>
    </source>
</reference>
<evidence type="ECO:0000256" key="3">
    <source>
        <dbReference type="ARBA" id="ARBA00022448"/>
    </source>
</evidence>
<dbReference type="CDD" id="cd11484">
    <property type="entry name" value="SLC-NCS1sbd_CobB-like"/>
    <property type="match status" value="1"/>
</dbReference>